<dbReference type="OrthoDB" id="7524818at2"/>
<evidence type="ECO:0008006" key="4">
    <source>
        <dbReference type="Google" id="ProtNLM"/>
    </source>
</evidence>
<proteinExistence type="predicted"/>
<dbReference type="SUPFAM" id="SSF58113">
    <property type="entry name" value="Apolipoprotein A-I"/>
    <property type="match status" value="1"/>
</dbReference>
<evidence type="ECO:0000313" key="3">
    <source>
        <dbReference type="Proteomes" id="UP000308891"/>
    </source>
</evidence>
<dbReference type="SUPFAM" id="SSF58104">
    <property type="entry name" value="Methyl-accepting chemotaxis protein (MCP) signaling domain"/>
    <property type="match status" value="1"/>
</dbReference>
<dbReference type="Proteomes" id="UP000308891">
    <property type="component" value="Unassembled WGS sequence"/>
</dbReference>
<evidence type="ECO:0000313" key="2">
    <source>
        <dbReference type="EMBL" id="TIC80355.1"/>
    </source>
</evidence>
<reference evidence="2 3" key="1">
    <citation type="submission" date="2019-04" db="EMBL/GenBank/DDBJ databases">
        <title>Crenobacter sp. nov.</title>
        <authorList>
            <person name="Shi S."/>
        </authorList>
    </citation>
    <scope>NUCLEOTIDE SEQUENCE [LARGE SCALE GENOMIC DNA]</scope>
    <source>
        <strain evidence="2 3">GY 70310</strain>
    </source>
</reference>
<name>A0A4T0UPU0_9NEIS</name>
<accession>A0A4T0UPU0</accession>
<dbReference type="NCBIfam" id="NF033916">
    <property type="entry name" value="antiphage_ZorA_3"/>
    <property type="match status" value="1"/>
</dbReference>
<evidence type="ECO:0000256" key="1">
    <source>
        <dbReference type="SAM" id="Phobius"/>
    </source>
</evidence>
<dbReference type="EMBL" id="STGJ01000014">
    <property type="protein sequence ID" value="TIC80355.1"/>
    <property type="molecule type" value="Genomic_DNA"/>
</dbReference>
<dbReference type="AlphaFoldDB" id="A0A4T0UPU0"/>
<dbReference type="InterPro" id="IPR049670">
    <property type="entry name" value="ZorA-like_t1"/>
</dbReference>
<keyword evidence="3" id="KW-1185">Reference proteome</keyword>
<feature type="transmembrane region" description="Helical" evidence="1">
    <location>
        <begin position="102"/>
        <end position="126"/>
    </location>
</feature>
<organism evidence="2 3">
    <name type="scientific">Crenobacter intestini</name>
    <dbReference type="NCBI Taxonomy" id="2563443"/>
    <lineage>
        <taxon>Bacteria</taxon>
        <taxon>Pseudomonadati</taxon>
        <taxon>Pseudomonadota</taxon>
        <taxon>Betaproteobacteria</taxon>
        <taxon>Neisseriales</taxon>
        <taxon>Neisseriaceae</taxon>
        <taxon>Crenobacter</taxon>
    </lineage>
</organism>
<protein>
    <recommendedName>
        <fullName evidence="4">Anti-phage defense ZorAB system ZorA</fullName>
    </recommendedName>
</protein>
<keyword evidence="1" id="KW-1133">Transmembrane helix</keyword>
<sequence>MAEVFAGNDERLQHAWNEYQETLHSQYEDDGGERRVVCTRSTVPASYFFASQNIVETPLKTEYFKHLPGILTGIGIIGTFAGLLLGLTYFDASDPAKVQESVSLLLGGVRDAFVASALAIMAAMYITNSEKKYLRACYAELEALTDAVDKLFESGVGEEYLASLVKSSEESARQARQLKDGLVSDLREMLQNLVDSQVRENLKLAETLGSVYRESGDSIAASISGSIESSFRDPLNKIADSVQSASGEQSGQVQNLLQDVMTAFMARLDATFGQQLGGMQEMMTQSVEAMQQMQGAFQSLISDMRSTSESSSQAVHEQLGRTLAEMQAGQSAMQASMSEMLASLQQAVDGIGNKGEEAGTRMAEQLERLFAESEARQQKMAENMQAFVDSMKESVGKGQQETMAEISSTVGKLGEQLSNVMQTLETSRQGMDTAAVEAQLRMQDGARDVVDGLGTQVQGLIEALREQQVDSRQSLQQLGEVTSRSIEGMKDGADRMRAAADRFDAAGQSAAKLAEASGASVQQINTSAGGLTTATRELASQITEYRGHREAMQKVLSSIEGIAAGSQNEAAARTRMIAELQQVVQQMHEVNGEAAMYLERVNAVLDNSFTAFGDGVKYSLDKTLGSLDQQLDSAVRSLSAGVQELGEGVEELADVMVKAAAAGRRS</sequence>
<feature type="transmembrane region" description="Helical" evidence="1">
    <location>
        <begin position="70"/>
        <end position="90"/>
    </location>
</feature>
<comment type="caution">
    <text evidence="2">The sequence shown here is derived from an EMBL/GenBank/DDBJ whole genome shotgun (WGS) entry which is preliminary data.</text>
</comment>
<keyword evidence="1" id="KW-0812">Transmembrane</keyword>
<dbReference type="NCBIfam" id="NF041794">
    <property type="entry name" value="1_anti-phage_ZorA1"/>
    <property type="match status" value="1"/>
</dbReference>
<keyword evidence="1" id="KW-0472">Membrane</keyword>
<gene>
    <name evidence="2" type="ORF">E5K04_12520</name>
</gene>